<dbReference type="SUPFAM" id="SSF52172">
    <property type="entry name" value="CheY-like"/>
    <property type="match status" value="1"/>
</dbReference>
<dbReference type="EMBL" id="VUOC01000004">
    <property type="protein sequence ID" value="KAA2240119.1"/>
    <property type="molecule type" value="Genomic_DNA"/>
</dbReference>
<dbReference type="PROSITE" id="PS50110">
    <property type="entry name" value="RESPONSE_REGULATORY"/>
    <property type="match status" value="1"/>
</dbReference>
<dbReference type="SMART" id="SM00448">
    <property type="entry name" value="REC"/>
    <property type="match status" value="1"/>
</dbReference>
<dbReference type="PANTHER" id="PTHR44591:SF3">
    <property type="entry name" value="RESPONSE REGULATORY DOMAIN-CONTAINING PROTEIN"/>
    <property type="match status" value="1"/>
</dbReference>
<evidence type="ECO:0000259" key="3">
    <source>
        <dbReference type="PROSITE" id="PS50110"/>
    </source>
</evidence>
<reference evidence="4 5" key="1">
    <citation type="submission" date="2019-09" db="EMBL/GenBank/DDBJ databases">
        <title>Chitinophaga ginsengihumi sp. nov., isolated from soil of ginseng rhizosphere.</title>
        <authorList>
            <person name="Lee J."/>
        </authorList>
    </citation>
    <scope>NUCLEOTIDE SEQUENCE [LARGE SCALE GENOMIC DNA]</scope>
    <source>
        <strain evidence="4 5">BN140078</strain>
    </source>
</reference>
<reference evidence="4 5" key="2">
    <citation type="submission" date="2019-09" db="EMBL/GenBank/DDBJ databases">
        <authorList>
            <person name="Jin C."/>
        </authorList>
    </citation>
    <scope>NUCLEOTIDE SEQUENCE [LARGE SCALE GENOMIC DNA]</scope>
    <source>
        <strain evidence="4 5">BN140078</strain>
    </source>
</reference>
<comment type="caution">
    <text evidence="4">The sequence shown here is derived from an EMBL/GenBank/DDBJ whole genome shotgun (WGS) entry which is preliminary data.</text>
</comment>
<feature type="modified residue" description="4-aspartylphosphate" evidence="2">
    <location>
        <position position="61"/>
    </location>
</feature>
<keyword evidence="5" id="KW-1185">Reference proteome</keyword>
<sequence>MESKLVFVVDDDEIFHFIVKKLFAQNDHYQNNLTITSFFSAEDALEQIHPDQPLPAVIIVDINMQPMNGWEFIAAYRKLLPLLPQPIPIVMCSSSMDERDIQQVQVTPELCAYITKPLDKNKLKEIEKYL</sequence>
<feature type="domain" description="Response regulatory" evidence="3">
    <location>
        <begin position="5"/>
        <end position="130"/>
    </location>
</feature>
<proteinExistence type="predicted"/>
<evidence type="ECO:0000256" key="2">
    <source>
        <dbReference type="PROSITE-ProRule" id="PRU00169"/>
    </source>
</evidence>
<evidence type="ECO:0000313" key="5">
    <source>
        <dbReference type="Proteomes" id="UP000324611"/>
    </source>
</evidence>
<evidence type="ECO:0000256" key="1">
    <source>
        <dbReference type="ARBA" id="ARBA00022553"/>
    </source>
</evidence>
<protein>
    <submittedName>
        <fullName evidence="4">Response regulator</fullName>
    </submittedName>
</protein>
<dbReference type="Gene3D" id="3.40.50.2300">
    <property type="match status" value="1"/>
</dbReference>
<keyword evidence="1 2" id="KW-0597">Phosphoprotein</keyword>
<gene>
    <name evidence="4" type="ORF">F0L74_28535</name>
</gene>
<dbReference type="InterPro" id="IPR001789">
    <property type="entry name" value="Sig_transdc_resp-reg_receiver"/>
</dbReference>
<dbReference type="AlphaFoldDB" id="A0A5B2VPV5"/>
<dbReference type="Pfam" id="PF00072">
    <property type="entry name" value="Response_reg"/>
    <property type="match status" value="1"/>
</dbReference>
<dbReference type="InterPro" id="IPR050595">
    <property type="entry name" value="Bact_response_regulator"/>
</dbReference>
<organism evidence="4 5">
    <name type="scientific">Chitinophaga agrisoli</name>
    <dbReference type="NCBI Taxonomy" id="2607653"/>
    <lineage>
        <taxon>Bacteria</taxon>
        <taxon>Pseudomonadati</taxon>
        <taxon>Bacteroidota</taxon>
        <taxon>Chitinophagia</taxon>
        <taxon>Chitinophagales</taxon>
        <taxon>Chitinophagaceae</taxon>
        <taxon>Chitinophaga</taxon>
    </lineage>
</organism>
<dbReference type="InterPro" id="IPR011006">
    <property type="entry name" value="CheY-like_superfamily"/>
</dbReference>
<evidence type="ECO:0000313" key="4">
    <source>
        <dbReference type="EMBL" id="KAA2240119.1"/>
    </source>
</evidence>
<dbReference type="GO" id="GO:0000160">
    <property type="term" value="P:phosphorelay signal transduction system"/>
    <property type="evidence" value="ECO:0007669"/>
    <property type="project" value="InterPro"/>
</dbReference>
<dbReference type="RefSeq" id="WP_149841297.1">
    <property type="nucleotide sequence ID" value="NZ_VUOC01000004.1"/>
</dbReference>
<dbReference type="Proteomes" id="UP000324611">
    <property type="component" value="Unassembled WGS sequence"/>
</dbReference>
<accession>A0A5B2VPV5</accession>
<name>A0A5B2VPV5_9BACT</name>
<dbReference type="PANTHER" id="PTHR44591">
    <property type="entry name" value="STRESS RESPONSE REGULATOR PROTEIN 1"/>
    <property type="match status" value="1"/>
</dbReference>